<dbReference type="EMBL" id="JAPHNI010001154">
    <property type="protein sequence ID" value="KAJ8106492.1"/>
    <property type="molecule type" value="Genomic_DNA"/>
</dbReference>
<reference evidence="1" key="1">
    <citation type="submission" date="2022-11" db="EMBL/GenBank/DDBJ databases">
        <title>Genome Sequence of Boeremia exigua.</title>
        <authorList>
            <person name="Buettner E."/>
        </authorList>
    </citation>
    <scope>NUCLEOTIDE SEQUENCE</scope>
    <source>
        <strain evidence="1">CU02</strain>
    </source>
</reference>
<accession>A0ACC2HTT9</accession>
<evidence type="ECO:0000313" key="1">
    <source>
        <dbReference type="EMBL" id="KAJ8106492.1"/>
    </source>
</evidence>
<comment type="caution">
    <text evidence="1">The sequence shown here is derived from an EMBL/GenBank/DDBJ whole genome shotgun (WGS) entry which is preliminary data.</text>
</comment>
<dbReference type="Proteomes" id="UP001153331">
    <property type="component" value="Unassembled WGS sequence"/>
</dbReference>
<evidence type="ECO:0000313" key="2">
    <source>
        <dbReference type="Proteomes" id="UP001153331"/>
    </source>
</evidence>
<keyword evidence="2" id="KW-1185">Reference proteome</keyword>
<proteinExistence type="predicted"/>
<name>A0ACC2HTT9_9PLEO</name>
<protein>
    <submittedName>
        <fullName evidence="1">Uncharacterized protein</fullName>
    </submittedName>
</protein>
<gene>
    <name evidence="1" type="ORF">OPT61_g9498</name>
</gene>
<sequence length="1627" mass="178401">MSDPKLYTVGWICAISTEYVAARAFLDEEHGGPHSVAEQDSNTYTLGKIGNHHVVIAVLPAGEYGTVSAARVANDMLYSFPNVRVGLLVGIGGGAPTPKRDIRLGDVVVSAPCNGTGGVLQYDFGKTIQEQKFKTTGYLNQPPVLLRTAVADLRARYEADGHRIPQTINGILKTKPRLRRKYGKPENGDRLYKSSAVHPRESEQACANTCSSADLIVRQARGVDEDNPTIHYGTIASANQLMKDALVRDTLAQDSNVLCFEMEAAGLVNSFPCLVVRGICDYSDTHKNKDWQGYAAMVAAAYAKDLLGRIAPSKIEAEGRLNDVVLGLKSTMDEHISISRKVLEIAQGEAREKLSEQHLRCLQLLYLTESNNDTTYKWYKDSVPDRLAGTCSWVLEHDHFNTWLGHESGVLLITADPGCGKSVLSKFLVGDVLSPLRTTCYFFFKDQVQNKISQALCAILHQLFSANPQLIRHAMHYFHEEGAALVHSTHSLWLIFEKAVQDPAAVPIFVVLDALDECDSAEAERLIQRILAHTLLNESGDGKVSYLLTSRSYDRITEEFEQSLRIFPRIHVSGEDYADSIGQDVKFVIKQRVNELALRKGLSNGLKELLLEEILGMEHRTYLWAHFAFDHLKHHLVFKTERGVRDALGTMPTSVTDAYEKILSKAKNQMMARKTLSIILAARRPLTLSEMNVAMHLTDRTSSHGDLDLEEEEDFKASLRSLCGLFVSVYRGKVYFIHQTAREFLLVDLSDTASTAMDQVWQHSILMSRAQHVLAEICVRYLLLFQLSPHLLKSAVRYADTIRDSEVFVEYAIDYWPLHYADGFHDDSAELVHLATKLSDPASALYSYWARLHFTSPRRLAYEINPGFTTALGVASFFGLYTVVDSLLRGAVDVNAKDGRKQCTPLSWAIEQHHKNVAELLLQSGADANVKGVSFGTTLAASVHWGDKDMVEKLLDKGAEDLEVTGYGTALETAVYHNVSDMVVLLLRSGVGIDKHSRRYNSALRAAAEKGNRHVVALLQASGTCYHQHCKSHGVPAEVIRGRSIRGQLIERVEHDSPLHIRSPSPLHAVNDSTAGASGRTPLFLASMNGHAEIVTALLDGAADPDAADRDNVTPIHAASLNGHTEVVGILIRYNASTTEPSIGGATPLLSASHRGHGGIVDLLLKAGADWSATDFQGRTALDLALRQLHLQVAEKLVAHGALFTFSGMHARSPLHSAVIDGHGEVVEWLLRSQGDYPESIGSEKLLDVTDTFGVTALHYAILYNRPEIAMMLYQAGANCFVTTRGNWTLLHCAVRSGSYEMVRFIVDKVPGWIASQTDDGHTPLHFAAERDDAQMAVFLLDSCSRVLNMSDNQGSTALHVAAAANACTVATLLIARGADCSVADVNGHMPLFTAMENANFELAHVLLANCSDNLGTKDGTITSLPSPAGLTSLQYMYELSRWCKDVHSPSLLHLAARTGDPATYHYIANQTIEHESDEDHPGGNLLCYAASGGSIEILNAVMQDHVDNPPEVVSWTPLYWAARAGKAELLEALVNRGYRSRDIRVPELWGVWTPLAVAVFHGFGDLEYELPASVVAALGVRCVLVGKLHENYLCNGCFHVSAAEHALLGFVGLITARLYTGPGSIA</sequence>
<organism evidence="1 2">
    <name type="scientific">Boeremia exigua</name>
    <dbReference type="NCBI Taxonomy" id="749465"/>
    <lineage>
        <taxon>Eukaryota</taxon>
        <taxon>Fungi</taxon>
        <taxon>Dikarya</taxon>
        <taxon>Ascomycota</taxon>
        <taxon>Pezizomycotina</taxon>
        <taxon>Dothideomycetes</taxon>
        <taxon>Pleosporomycetidae</taxon>
        <taxon>Pleosporales</taxon>
        <taxon>Pleosporineae</taxon>
        <taxon>Didymellaceae</taxon>
        <taxon>Boeremia</taxon>
    </lineage>
</organism>